<evidence type="ECO:0000313" key="2">
    <source>
        <dbReference type="EMBL" id="MFC3074826.1"/>
    </source>
</evidence>
<feature type="region of interest" description="Disordered" evidence="1">
    <location>
        <begin position="41"/>
        <end position="67"/>
    </location>
</feature>
<comment type="caution">
    <text evidence="2">The sequence shown here is derived from an EMBL/GenBank/DDBJ whole genome shotgun (WGS) entry which is preliminary data.</text>
</comment>
<proteinExistence type="predicted"/>
<gene>
    <name evidence="2" type="ORF">ACFOHH_17075</name>
</gene>
<sequence length="67" mass="7610">MDDRDERIRQRAHAIWEEEGRPEGREYSHWLRARAAIRAEEAEAAPRASRAQAEPPGSGKDALDSKV</sequence>
<accession>A0ABV7DJZ6</accession>
<reference evidence="3" key="1">
    <citation type="journal article" date="2019" name="Int. J. Syst. Evol. Microbiol.">
        <title>The Global Catalogue of Microorganisms (GCM) 10K type strain sequencing project: providing services to taxonomists for standard genome sequencing and annotation.</title>
        <authorList>
            <consortium name="The Broad Institute Genomics Platform"/>
            <consortium name="The Broad Institute Genome Sequencing Center for Infectious Disease"/>
            <person name="Wu L."/>
            <person name="Ma J."/>
        </authorList>
    </citation>
    <scope>NUCLEOTIDE SEQUENCE [LARGE SCALE GENOMIC DNA]</scope>
    <source>
        <strain evidence="3">KCTC 52677</strain>
    </source>
</reference>
<feature type="compositionally biased region" description="Low complexity" evidence="1">
    <location>
        <begin position="45"/>
        <end position="54"/>
    </location>
</feature>
<dbReference type="Pfam" id="PF11154">
    <property type="entry name" value="DUF2934"/>
    <property type="match status" value="1"/>
</dbReference>
<evidence type="ECO:0000313" key="3">
    <source>
        <dbReference type="Proteomes" id="UP001595377"/>
    </source>
</evidence>
<dbReference type="Proteomes" id="UP001595377">
    <property type="component" value="Unassembled WGS sequence"/>
</dbReference>
<name>A0ABV7DJZ6_9HYPH</name>
<protein>
    <submittedName>
        <fullName evidence="2">DUF2934 domain-containing protein</fullName>
    </submittedName>
</protein>
<dbReference type="RefSeq" id="WP_257315173.1">
    <property type="nucleotide sequence ID" value="NZ_JANFDG010000010.1"/>
</dbReference>
<dbReference type="EMBL" id="JBHRSP010000026">
    <property type="protein sequence ID" value="MFC3074826.1"/>
    <property type="molecule type" value="Genomic_DNA"/>
</dbReference>
<evidence type="ECO:0000256" key="1">
    <source>
        <dbReference type="SAM" id="MobiDB-lite"/>
    </source>
</evidence>
<organism evidence="2 3">
    <name type="scientific">Shinella pollutisoli</name>
    <dbReference type="NCBI Taxonomy" id="2250594"/>
    <lineage>
        <taxon>Bacteria</taxon>
        <taxon>Pseudomonadati</taxon>
        <taxon>Pseudomonadota</taxon>
        <taxon>Alphaproteobacteria</taxon>
        <taxon>Hyphomicrobiales</taxon>
        <taxon>Rhizobiaceae</taxon>
        <taxon>Shinella</taxon>
    </lineage>
</organism>
<keyword evidence="3" id="KW-1185">Reference proteome</keyword>
<dbReference type="InterPro" id="IPR021327">
    <property type="entry name" value="DUF2934"/>
</dbReference>